<feature type="compositionally biased region" description="Low complexity" evidence="1">
    <location>
        <begin position="1418"/>
        <end position="1427"/>
    </location>
</feature>
<evidence type="ECO:0008006" key="4">
    <source>
        <dbReference type="Google" id="ProtNLM"/>
    </source>
</evidence>
<feature type="compositionally biased region" description="Basic and acidic residues" evidence="1">
    <location>
        <begin position="1391"/>
        <end position="1409"/>
    </location>
</feature>
<dbReference type="WBParaSite" id="MBELARI_LOCUS10933">
    <property type="protein sequence ID" value="MBELARI_LOCUS10933"/>
    <property type="gene ID" value="MBELARI_LOCUS10933"/>
</dbReference>
<dbReference type="Proteomes" id="UP000887575">
    <property type="component" value="Unassembled WGS sequence"/>
</dbReference>
<feature type="region of interest" description="Disordered" evidence="1">
    <location>
        <begin position="1130"/>
        <end position="1196"/>
    </location>
</feature>
<name>A0AAF3EAI2_9BILA</name>
<keyword evidence="2" id="KW-1185">Reference proteome</keyword>
<feature type="compositionally biased region" description="Basic and acidic residues" evidence="1">
    <location>
        <begin position="1278"/>
        <end position="1289"/>
    </location>
</feature>
<feature type="compositionally biased region" description="Polar residues" evidence="1">
    <location>
        <begin position="1366"/>
        <end position="1386"/>
    </location>
</feature>
<organism evidence="2 3">
    <name type="scientific">Mesorhabditis belari</name>
    <dbReference type="NCBI Taxonomy" id="2138241"/>
    <lineage>
        <taxon>Eukaryota</taxon>
        <taxon>Metazoa</taxon>
        <taxon>Ecdysozoa</taxon>
        <taxon>Nematoda</taxon>
        <taxon>Chromadorea</taxon>
        <taxon>Rhabditida</taxon>
        <taxon>Rhabditina</taxon>
        <taxon>Rhabditomorpha</taxon>
        <taxon>Rhabditoidea</taxon>
        <taxon>Rhabditidae</taxon>
        <taxon>Mesorhabditinae</taxon>
        <taxon>Mesorhabditis</taxon>
    </lineage>
</organism>
<accession>A0AAF3EAI2</accession>
<sequence>MRTSELLQNFSEPEEEGFWLGTDRRDGSKGFFLTDCGGFFNDMLAVARDEHLNVFDVFKKETLCQKSFEEDDEITSVVYHHLLSSDPEGQPGILVGVNNMKKQRFLVYVLTINMGEATVLRKVRIAHPVTSLRTLVSSHRMEQAKVALHPRMRTMPHVICIGTKNGHCYIGQLEVSDSTRPENWDEELTLKMTDALKDFASRDATTFEYQAHGQKLWRFPVDEVFVSAIGFVERARTLVIGLNFGGIVVCSLSDQPSIESIPHQMFQSEPKFIEAMVPENDPRPRLYFAVAFNCSQATAAGITLFVMEFPTDERESMHDPTKWQYKDLAVIPFLKISTPDMRAWISMRCIVGADSKYHAELNETISINTGPSAAHSRTLLSFFYLSRDQETRRLKTMGGLFDLNQHYYKRQVPKIVYDGTLANQCPFISFIHDVPCKMMEEFYPLEAMVDPKDLRRFASDISNDLVLFYPSSYEIPTIYFTDGLVVRQLSASSLQQQVLKRIVENLYESLCKPDAPFAWLQSIGLIQASLDETFCGPDQAMAGVLTNVVYHHYTVELLNLCRNQAKPLPAVVLQSVFEWIWSEAERQYQNMHNIVDPLFRGMCVELNDADQRSLNACESIFGCAQRILPLYLDLLNGEAAGLWELRSETAQSFLHCLTFIYSLRCDKMLPINDQTRKVTQRIKEQIESRRMAATNQGKQLYIDALLKRIHDRVRTKADLIWLDRDVSRSYPPTLLDLVSLFPMFDISGKLKRSLILYYLLDYHSANGSNNLLMALEDFYAGNGRMLRFTKEELRSVYAEWLGDVALEAADKKEQNNSLKTDKDASILDIRKELFEATTKLMSSEGYNAGEAVRIKDLMERVYGHPLDKIMWNLLLIDHAFYDDVDIEMEVPKELEGDQRVQRYLLMVEYLRLSNYKSVKEHTKKYALSEEIMSKYRAKKNESENLPVKKESPRTSIFRAESYAKKLKQMNLDAKRSDNLLITPEKQGEATFVISPKKARLLHFDDEDTSINFMDNVPSEELDQLRQVIQTPKARANAAARAEGHFRSNMVTPEEVKELPPPTSILRSAHKQTPTRGNIRWDPEVVTPVTTFSNDETRHDSIPFNLDEDEDVQENNEPLENEELYCDSRETIEEPPQSGSLQPAEDQKEENYFGEESFRIITREEQSDSDKMECEPEEPSIETNSSQLVPKDLSSSKETIQTHYTYKEEQEVHVNDQVVQKVTNIETTTVRICSIDEQPTNIEPEEVPAEENGLSDEAESKTPTPELTEIPLITPGHVKLNERPEAKEKSPYSSPKKAPSVSPTKEHLDMKTPTKLSSVNDDAAIRRSSRKTTPRTSFMIMPETRRSPSRSTRKLSKETEHVEKTTNDSPQKTVEPSTSKASSSRQLFNAEALKRKPIEQRLVKLEDVLPRKGRKPRTTSESHATTTEEQQRRTPGRPKRAVSSTPSKSKRFFRTTPTTSATTSGRSSRAASTVKKGTALETVPEKIPSPEEKATPRRLLRSATKEKSVAPITPATGNLQRTPSARKRTAVEPLEDIKRSRKK</sequence>
<evidence type="ECO:0000313" key="2">
    <source>
        <dbReference type="Proteomes" id="UP000887575"/>
    </source>
</evidence>
<feature type="compositionally biased region" description="Basic and acidic residues" evidence="1">
    <location>
        <begin position="1144"/>
        <end position="1173"/>
    </location>
</feature>
<evidence type="ECO:0000313" key="3">
    <source>
        <dbReference type="WBParaSite" id="MBELARI_LOCUS10933"/>
    </source>
</evidence>
<feature type="region of interest" description="Disordered" evidence="1">
    <location>
        <begin position="1235"/>
        <end position="1542"/>
    </location>
</feature>
<feature type="compositionally biased region" description="Low complexity" evidence="1">
    <location>
        <begin position="1453"/>
        <end position="1472"/>
    </location>
</feature>
<evidence type="ECO:0000256" key="1">
    <source>
        <dbReference type="SAM" id="MobiDB-lite"/>
    </source>
</evidence>
<reference evidence="3" key="1">
    <citation type="submission" date="2024-02" db="UniProtKB">
        <authorList>
            <consortium name="WormBaseParasite"/>
        </authorList>
    </citation>
    <scope>IDENTIFICATION</scope>
</reference>
<feature type="compositionally biased region" description="Basic and acidic residues" evidence="1">
    <location>
        <begin position="1354"/>
        <end position="1365"/>
    </location>
</feature>
<protein>
    <recommendedName>
        <fullName evidence="4">Protein ELYS</fullName>
    </recommendedName>
</protein>
<proteinExistence type="predicted"/>
<feature type="region of interest" description="Disordered" evidence="1">
    <location>
        <begin position="1052"/>
        <end position="1079"/>
    </location>
</feature>
<feature type="compositionally biased region" description="Acidic residues" evidence="1">
    <location>
        <begin position="1242"/>
        <end position="1256"/>
    </location>
</feature>
<feature type="compositionally biased region" description="Low complexity" evidence="1">
    <location>
        <begin position="1290"/>
        <end position="1302"/>
    </location>
</feature>